<organism evidence="1">
    <name type="scientific">freshwater metagenome</name>
    <dbReference type="NCBI Taxonomy" id="449393"/>
    <lineage>
        <taxon>unclassified sequences</taxon>
        <taxon>metagenomes</taxon>
        <taxon>ecological metagenomes</taxon>
    </lineage>
</organism>
<proteinExistence type="predicted"/>
<gene>
    <name evidence="1" type="ORF">UFOPK2872_00968</name>
</gene>
<dbReference type="AlphaFoldDB" id="A0A6J6V9W8"/>
<accession>A0A6J6V9W8</accession>
<sequence>MQCFVGHGERVECTLDVSNRSMQVDWLDGVAGDEVNDVKDLRQLQ</sequence>
<evidence type="ECO:0000313" key="1">
    <source>
        <dbReference type="EMBL" id="CAB4767673.1"/>
    </source>
</evidence>
<name>A0A6J6V9W8_9ZZZZ</name>
<reference evidence="1" key="1">
    <citation type="submission" date="2020-05" db="EMBL/GenBank/DDBJ databases">
        <authorList>
            <person name="Chiriac C."/>
            <person name="Salcher M."/>
            <person name="Ghai R."/>
            <person name="Kavagutti S V."/>
        </authorList>
    </citation>
    <scope>NUCLEOTIDE SEQUENCE</scope>
</reference>
<protein>
    <submittedName>
        <fullName evidence="1">Unannotated protein</fullName>
    </submittedName>
</protein>
<dbReference type="EMBL" id="CAEZZM010000126">
    <property type="protein sequence ID" value="CAB4767673.1"/>
    <property type="molecule type" value="Genomic_DNA"/>
</dbReference>